<gene>
    <name evidence="1" type="ORF">METZ01_LOCUS292036</name>
</gene>
<proteinExistence type="predicted"/>
<sequence length="65" mass="7599">MMYACSVTSMMQPEVKAPELESIAEEHYLTRREQKEGALRRLKQAFDTNRRVRKDKILAQEGESL</sequence>
<organism evidence="1">
    <name type="scientific">marine metagenome</name>
    <dbReference type="NCBI Taxonomy" id="408172"/>
    <lineage>
        <taxon>unclassified sequences</taxon>
        <taxon>metagenomes</taxon>
        <taxon>ecological metagenomes</taxon>
    </lineage>
</organism>
<dbReference type="EMBL" id="UINC01088712">
    <property type="protein sequence ID" value="SVC39182.1"/>
    <property type="molecule type" value="Genomic_DNA"/>
</dbReference>
<evidence type="ECO:0000313" key="1">
    <source>
        <dbReference type="EMBL" id="SVC39182.1"/>
    </source>
</evidence>
<dbReference type="AlphaFoldDB" id="A0A382LVW1"/>
<name>A0A382LVW1_9ZZZZ</name>
<protein>
    <submittedName>
        <fullName evidence="1">Uncharacterized protein</fullName>
    </submittedName>
</protein>
<accession>A0A382LVW1</accession>
<reference evidence="1" key="1">
    <citation type="submission" date="2018-05" db="EMBL/GenBank/DDBJ databases">
        <authorList>
            <person name="Lanie J.A."/>
            <person name="Ng W.-L."/>
            <person name="Kazmierczak K.M."/>
            <person name="Andrzejewski T.M."/>
            <person name="Davidsen T.M."/>
            <person name="Wayne K.J."/>
            <person name="Tettelin H."/>
            <person name="Glass J.I."/>
            <person name="Rusch D."/>
            <person name="Podicherti R."/>
            <person name="Tsui H.-C.T."/>
            <person name="Winkler M.E."/>
        </authorList>
    </citation>
    <scope>NUCLEOTIDE SEQUENCE</scope>
</reference>
<feature type="non-terminal residue" evidence="1">
    <location>
        <position position="65"/>
    </location>
</feature>